<protein>
    <submittedName>
        <fullName evidence="2">DAK2 domain-containing protein</fullName>
    </submittedName>
</protein>
<evidence type="ECO:0000313" key="2">
    <source>
        <dbReference type="EMBL" id="MDK7186507.1"/>
    </source>
</evidence>
<dbReference type="GO" id="GO:0004371">
    <property type="term" value="F:glycerone kinase activity"/>
    <property type="evidence" value="ECO:0007669"/>
    <property type="project" value="InterPro"/>
</dbReference>
<dbReference type="PANTHER" id="PTHR33434:SF4">
    <property type="entry name" value="PHOSPHATASE PROTEIN"/>
    <property type="match status" value="1"/>
</dbReference>
<dbReference type="InterPro" id="IPR050270">
    <property type="entry name" value="DegV_domain_contain"/>
</dbReference>
<dbReference type="SMART" id="SM01120">
    <property type="entry name" value="Dak2"/>
    <property type="match status" value="1"/>
</dbReference>
<dbReference type="InterPro" id="IPR004007">
    <property type="entry name" value="DhaL_dom"/>
</dbReference>
<reference evidence="2" key="1">
    <citation type="submission" date="2023-05" db="EMBL/GenBank/DDBJ databases">
        <title>Cataloging the Phylogenetic Diversity of Human Bladder Bacteria.</title>
        <authorList>
            <person name="Du J."/>
        </authorList>
    </citation>
    <scope>NUCLEOTIDE SEQUENCE</scope>
    <source>
        <strain evidence="2">UMB1231</strain>
    </source>
</reference>
<dbReference type="Proteomes" id="UP001229251">
    <property type="component" value="Unassembled WGS sequence"/>
</dbReference>
<dbReference type="InterPro" id="IPR036117">
    <property type="entry name" value="DhaL_dom_sf"/>
</dbReference>
<dbReference type="PROSITE" id="PS51480">
    <property type="entry name" value="DHAL"/>
    <property type="match status" value="1"/>
</dbReference>
<evidence type="ECO:0000313" key="3">
    <source>
        <dbReference type="Proteomes" id="UP001229251"/>
    </source>
</evidence>
<dbReference type="Pfam" id="PF02734">
    <property type="entry name" value="Dak2"/>
    <property type="match status" value="1"/>
</dbReference>
<feature type="domain" description="DhaL" evidence="1">
    <location>
        <begin position="9"/>
        <end position="201"/>
    </location>
</feature>
<dbReference type="Gene3D" id="1.25.40.340">
    <property type="match status" value="1"/>
</dbReference>
<proteinExistence type="predicted"/>
<dbReference type="RefSeq" id="WP_285065167.1">
    <property type="nucleotide sequence ID" value="NZ_JASOOE010000001.1"/>
</dbReference>
<dbReference type="Pfam" id="PF21645">
    <property type="entry name" value="FakA-like_M"/>
    <property type="match status" value="1"/>
</dbReference>
<dbReference type="InterPro" id="IPR019986">
    <property type="entry name" value="YloV-like"/>
</dbReference>
<dbReference type="InterPro" id="IPR048394">
    <property type="entry name" value="FakA-like_M"/>
</dbReference>
<dbReference type="SMART" id="SM01121">
    <property type="entry name" value="Dak1_2"/>
    <property type="match status" value="1"/>
</dbReference>
<accession>A0AAJ1Q4S2</accession>
<dbReference type="SUPFAM" id="SSF101473">
    <property type="entry name" value="DhaL-like"/>
    <property type="match status" value="1"/>
</dbReference>
<dbReference type="NCBIfam" id="TIGR03599">
    <property type="entry name" value="YloV"/>
    <property type="match status" value="1"/>
</dbReference>
<dbReference type="InterPro" id="IPR033470">
    <property type="entry name" value="FakA-like_C"/>
</dbReference>
<dbReference type="PANTHER" id="PTHR33434">
    <property type="entry name" value="DEGV DOMAIN-CONTAINING PROTEIN DR_1986-RELATED"/>
    <property type="match status" value="1"/>
</dbReference>
<name>A0AAJ1Q4S2_9LACT</name>
<dbReference type="EMBL" id="JASOOE010000001">
    <property type="protein sequence ID" value="MDK7186507.1"/>
    <property type="molecule type" value="Genomic_DNA"/>
</dbReference>
<sequence>MKLTTMQASEFKKMFMTGADNLANNVDLVNALNVFPVPDGDTGTNMNMTFQSGVASMMESSTHSVGELATKVAKGLLMGARGNSGVILSQIFRGFSQAISDLESLDSQSFAKAFMGGVESAYKAVMKPVEGTILTVARESALRGEKKAQQTEDIVEVMESIVKGAQESLDHTPELLPVLKQVGVVDSGGKGLLCIYEGFLASLTGQNLSEKEEASVNQHAHAIFEEKNEHPVRMEDITFGYCTEIMVRISQDYSKHQVFNYEDFRQTLNKMGDSLLVVADDEIIKVHVHTEDPGKVMQLGQSYGELIKIKVENMREQVRSLEAKEEALKQPSDQLPEHPVQEKEFAIIAVASGQGLIDLFKSMGVSYVIAGGQTMNPSTQDFVEAMDQVHAKNILILPNNKNIQMAAEQATQVAQVPAKVVATKSITQGIAAMLMFNPEASIEENQEIMQNYAQSTASGQITTAIRDSQINDISIKENDFMAILDGNIILADEDLSYVLKTLILEMIEDDSELVTLIVGETGSQALADEIEAVLQESHPDIEVEVIQGDQPVYQYFVSVD</sequence>
<comment type="caution">
    <text evidence="2">The sequence shown here is derived from an EMBL/GenBank/DDBJ whole genome shotgun (WGS) entry which is preliminary data.</text>
</comment>
<dbReference type="AlphaFoldDB" id="A0AAJ1Q4S2"/>
<dbReference type="Pfam" id="PF13684">
    <property type="entry name" value="FakA-like_C"/>
    <property type="match status" value="1"/>
</dbReference>
<dbReference type="GO" id="GO:0006071">
    <property type="term" value="P:glycerol metabolic process"/>
    <property type="evidence" value="ECO:0007669"/>
    <property type="project" value="InterPro"/>
</dbReference>
<evidence type="ECO:0000259" key="1">
    <source>
        <dbReference type="PROSITE" id="PS51480"/>
    </source>
</evidence>
<gene>
    <name evidence="2" type="ORF">QP433_00755</name>
</gene>
<organism evidence="2 3">
    <name type="scientific">Facklamia hominis</name>
    <dbReference type="NCBI Taxonomy" id="178214"/>
    <lineage>
        <taxon>Bacteria</taxon>
        <taxon>Bacillati</taxon>
        <taxon>Bacillota</taxon>
        <taxon>Bacilli</taxon>
        <taxon>Lactobacillales</taxon>
        <taxon>Aerococcaceae</taxon>
        <taxon>Facklamia</taxon>
    </lineage>
</organism>